<accession>A0A849VGC7</accession>
<name>A0A849VGC7_9GAMM</name>
<reference evidence="1 2" key="1">
    <citation type="submission" date="2020-04" db="EMBL/GenBank/DDBJ databases">
        <title>Pseudoalteromonas caenipelagi sp. nov., isolated from a tidal flat.</title>
        <authorList>
            <person name="Park S."/>
            <person name="Yoon J.-H."/>
        </authorList>
    </citation>
    <scope>NUCLEOTIDE SEQUENCE [LARGE SCALE GENOMIC DNA]</scope>
    <source>
        <strain evidence="1 2">JBTF-M23</strain>
    </source>
</reference>
<dbReference type="AlphaFoldDB" id="A0A849VGC7"/>
<dbReference type="Proteomes" id="UP000586305">
    <property type="component" value="Unassembled WGS sequence"/>
</dbReference>
<dbReference type="RefSeq" id="WP_171627343.1">
    <property type="nucleotide sequence ID" value="NZ_JABBPG010000008.1"/>
</dbReference>
<sequence>MKNTIISLTTTVLLAACAHHDDVRPGEGKHYVVIKAVDRDQGMKEALGQAEHFCDKTKNSLVVINENVDYQGEKSEKDYLDSRSTAEFVTEASTWLWILGDGHVDDAGAVAAIAGVVALESMDAPYTVTVNFRCA</sequence>
<evidence type="ECO:0000313" key="2">
    <source>
        <dbReference type="Proteomes" id="UP000586305"/>
    </source>
</evidence>
<dbReference type="EMBL" id="JABBPG010000008">
    <property type="protein sequence ID" value="NOU52285.1"/>
    <property type="molecule type" value="Genomic_DNA"/>
</dbReference>
<proteinExistence type="predicted"/>
<organism evidence="1 2">
    <name type="scientific">Pseudoalteromonas caenipelagi</name>
    <dbReference type="NCBI Taxonomy" id="2726988"/>
    <lineage>
        <taxon>Bacteria</taxon>
        <taxon>Pseudomonadati</taxon>
        <taxon>Pseudomonadota</taxon>
        <taxon>Gammaproteobacteria</taxon>
        <taxon>Alteromonadales</taxon>
        <taxon>Pseudoalteromonadaceae</taxon>
        <taxon>Pseudoalteromonas</taxon>
    </lineage>
</organism>
<evidence type="ECO:0008006" key="3">
    <source>
        <dbReference type="Google" id="ProtNLM"/>
    </source>
</evidence>
<dbReference type="PROSITE" id="PS51257">
    <property type="entry name" value="PROKAR_LIPOPROTEIN"/>
    <property type="match status" value="1"/>
</dbReference>
<keyword evidence="2" id="KW-1185">Reference proteome</keyword>
<evidence type="ECO:0000313" key="1">
    <source>
        <dbReference type="EMBL" id="NOU52285.1"/>
    </source>
</evidence>
<gene>
    <name evidence="1" type="ORF">HG263_17285</name>
</gene>
<protein>
    <recommendedName>
        <fullName evidence="3">Lipoprotein</fullName>
    </recommendedName>
</protein>
<comment type="caution">
    <text evidence="1">The sequence shown here is derived from an EMBL/GenBank/DDBJ whole genome shotgun (WGS) entry which is preliminary data.</text>
</comment>